<dbReference type="Gramene" id="OGLUM10G04140.1">
    <property type="protein sequence ID" value="OGLUM10G04140.1"/>
    <property type="gene ID" value="OGLUM10G04140"/>
</dbReference>
<dbReference type="AlphaFoldDB" id="A0A0E0B8G7"/>
<keyword evidence="2" id="KW-1185">Reference proteome</keyword>
<dbReference type="Proteomes" id="UP000026961">
    <property type="component" value="Chromosome 10"/>
</dbReference>
<name>A0A0E0B8G7_9ORYZ</name>
<organism evidence="1">
    <name type="scientific">Oryza glumipatula</name>
    <dbReference type="NCBI Taxonomy" id="40148"/>
    <lineage>
        <taxon>Eukaryota</taxon>
        <taxon>Viridiplantae</taxon>
        <taxon>Streptophyta</taxon>
        <taxon>Embryophyta</taxon>
        <taxon>Tracheophyta</taxon>
        <taxon>Spermatophyta</taxon>
        <taxon>Magnoliopsida</taxon>
        <taxon>Liliopsida</taxon>
        <taxon>Poales</taxon>
        <taxon>Poaceae</taxon>
        <taxon>BOP clade</taxon>
        <taxon>Oryzoideae</taxon>
        <taxon>Oryzeae</taxon>
        <taxon>Oryzinae</taxon>
        <taxon>Oryza</taxon>
    </lineage>
</organism>
<evidence type="ECO:0000313" key="1">
    <source>
        <dbReference type="EnsemblPlants" id="OGLUM10G04140.1"/>
    </source>
</evidence>
<dbReference type="HOGENOM" id="CLU_995275_0_0_1"/>
<protein>
    <submittedName>
        <fullName evidence="1">Uncharacterized protein</fullName>
    </submittedName>
</protein>
<accession>A0A0E0B8G7</accession>
<dbReference type="EnsemblPlants" id="OGLUM10G04140.1">
    <property type="protein sequence ID" value="OGLUM10G04140.1"/>
    <property type="gene ID" value="OGLUM10G04140"/>
</dbReference>
<reference evidence="1" key="2">
    <citation type="submission" date="2018-05" db="EMBL/GenBank/DDBJ databases">
        <title>OgluRS3 (Oryza glumaepatula Reference Sequence Version 3).</title>
        <authorList>
            <person name="Zhang J."/>
            <person name="Kudrna D."/>
            <person name="Lee S."/>
            <person name="Talag J."/>
            <person name="Welchert J."/>
            <person name="Wing R.A."/>
        </authorList>
    </citation>
    <scope>NUCLEOTIDE SEQUENCE [LARGE SCALE GENOMIC DNA]</scope>
</reference>
<reference evidence="1" key="1">
    <citation type="submission" date="2015-04" db="UniProtKB">
        <authorList>
            <consortium name="EnsemblPlants"/>
        </authorList>
    </citation>
    <scope>IDENTIFICATION</scope>
</reference>
<proteinExistence type="predicted"/>
<evidence type="ECO:0000313" key="2">
    <source>
        <dbReference type="Proteomes" id="UP000026961"/>
    </source>
</evidence>
<sequence>MDDEQAPAYPLPPSAPRPTFLHSFLAHDFSGTCCPVIFCFLCARSFCRSCCQGHSSKHHPGRRPSIVEVTQFRRDWVVSAEDVDGVGYNWNGIQRVKNHGKKVLYIRRLLVKPQHNMPLTCKCGDRMQCRASFCCIGCRLNNVLSGQRRDVVAVLVATNFSEARLANQFCTICRKSFSSSCCTDHMGCHHPGIEDENNEHVIGIERHPVNGYILTPCHGALANVIFDHIQTLDLEGQLLIAIHRYSHGIIQGTMCPCSRIIALGFLYCSLECKDNHFWN</sequence>